<feature type="domain" description="Survival protein SurE-like phosphatase/nucleotidase" evidence="5">
    <location>
        <begin position="22"/>
        <end position="242"/>
    </location>
</feature>
<dbReference type="SUPFAM" id="SSF64167">
    <property type="entry name" value="SurE-like"/>
    <property type="match status" value="1"/>
</dbReference>
<evidence type="ECO:0000256" key="1">
    <source>
        <dbReference type="ARBA" id="ARBA00011062"/>
    </source>
</evidence>
<sequence>MLNRLSQLAALALATSAAALNIILTNDDSWASANIRATYEALKADGHNVLLIGPAVQQSGKGGTFVLPTTNITAPGGEFGTIPVGAPYYGQDLNDSSIRYLNGTPAACAIYGLDIIAPTFFKNQSVDLLVSGPNEGQNNGPFLYALSGTIGAAYTAVGRGIPSIAFSAQNGTHRSYTTNTGLPSDPANLAGRLAANLVAALANGIDTSKERLLPLGVGLSVNLPLFGPTSNCTEPPFTLTRMTGGAVTNKVVIDPSTGFPIYQNVIPKALNTAYNGVPILPGESIVSATCRTAVSVFSIDYDAPSKVAEPVQLQLLPVVGTSKLA</sequence>
<evidence type="ECO:0000256" key="2">
    <source>
        <dbReference type="ARBA" id="ARBA00022723"/>
    </source>
</evidence>
<evidence type="ECO:0000259" key="5">
    <source>
        <dbReference type="Pfam" id="PF01975"/>
    </source>
</evidence>
<feature type="chain" id="PRO_5035433650" evidence="4">
    <location>
        <begin position="20"/>
        <end position="325"/>
    </location>
</feature>
<dbReference type="PANTHER" id="PTHR30457:SF0">
    <property type="entry name" value="PHOSPHATASE, PUTATIVE (AFU_ORTHOLOGUE AFUA_4G01070)-RELATED"/>
    <property type="match status" value="1"/>
</dbReference>
<keyword evidence="2" id="KW-0479">Metal-binding</keyword>
<keyword evidence="4" id="KW-0732">Signal</keyword>
<dbReference type="GO" id="GO:0008252">
    <property type="term" value="F:nucleotidase activity"/>
    <property type="evidence" value="ECO:0007669"/>
    <property type="project" value="InterPro"/>
</dbReference>
<dbReference type="Proteomes" id="UP000813824">
    <property type="component" value="Unassembled WGS sequence"/>
</dbReference>
<organism evidence="6 7">
    <name type="scientific">Cristinia sonorae</name>
    <dbReference type="NCBI Taxonomy" id="1940300"/>
    <lineage>
        <taxon>Eukaryota</taxon>
        <taxon>Fungi</taxon>
        <taxon>Dikarya</taxon>
        <taxon>Basidiomycota</taxon>
        <taxon>Agaricomycotina</taxon>
        <taxon>Agaricomycetes</taxon>
        <taxon>Agaricomycetidae</taxon>
        <taxon>Agaricales</taxon>
        <taxon>Pleurotineae</taxon>
        <taxon>Stephanosporaceae</taxon>
        <taxon>Cristinia</taxon>
    </lineage>
</organism>
<evidence type="ECO:0000313" key="6">
    <source>
        <dbReference type="EMBL" id="KAH8102868.1"/>
    </source>
</evidence>
<dbReference type="Gene3D" id="3.40.1210.10">
    <property type="entry name" value="Survival protein SurE-like phosphatase/nucleotidase"/>
    <property type="match status" value="1"/>
</dbReference>
<comment type="similarity">
    <text evidence="1">Belongs to the SurE nucleotidase family.</text>
</comment>
<reference evidence="6" key="1">
    <citation type="journal article" date="2021" name="New Phytol.">
        <title>Evolutionary innovations through gain and loss of genes in the ectomycorrhizal Boletales.</title>
        <authorList>
            <person name="Wu G."/>
            <person name="Miyauchi S."/>
            <person name="Morin E."/>
            <person name="Kuo A."/>
            <person name="Drula E."/>
            <person name="Varga T."/>
            <person name="Kohler A."/>
            <person name="Feng B."/>
            <person name="Cao Y."/>
            <person name="Lipzen A."/>
            <person name="Daum C."/>
            <person name="Hundley H."/>
            <person name="Pangilinan J."/>
            <person name="Johnson J."/>
            <person name="Barry K."/>
            <person name="LaButti K."/>
            <person name="Ng V."/>
            <person name="Ahrendt S."/>
            <person name="Min B."/>
            <person name="Choi I.G."/>
            <person name="Park H."/>
            <person name="Plett J.M."/>
            <person name="Magnuson J."/>
            <person name="Spatafora J.W."/>
            <person name="Nagy L.G."/>
            <person name="Henrissat B."/>
            <person name="Grigoriev I.V."/>
            <person name="Yang Z.L."/>
            <person name="Xu J."/>
            <person name="Martin F.M."/>
        </authorList>
    </citation>
    <scope>NUCLEOTIDE SEQUENCE</scope>
    <source>
        <strain evidence="6">KKN 215</strain>
    </source>
</reference>
<comment type="caution">
    <text evidence="6">The sequence shown here is derived from an EMBL/GenBank/DDBJ whole genome shotgun (WGS) entry which is preliminary data.</text>
</comment>
<dbReference type="InterPro" id="IPR002828">
    <property type="entry name" value="SurE-like_Pase/nucleotidase"/>
</dbReference>
<accession>A0A8K0US43</accession>
<protein>
    <submittedName>
        <fullName evidence="6">5'/3'-nucleotidase sure</fullName>
    </submittedName>
</protein>
<evidence type="ECO:0000256" key="3">
    <source>
        <dbReference type="ARBA" id="ARBA00022801"/>
    </source>
</evidence>
<dbReference type="OrthoDB" id="4018688at2759"/>
<gene>
    <name evidence="6" type="ORF">BXZ70DRAFT_755829</name>
</gene>
<keyword evidence="3" id="KW-0378">Hydrolase</keyword>
<dbReference type="InterPro" id="IPR036523">
    <property type="entry name" value="SurE-like_sf"/>
</dbReference>
<dbReference type="PANTHER" id="PTHR30457">
    <property type="entry name" value="5'-NUCLEOTIDASE SURE"/>
    <property type="match status" value="1"/>
</dbReference>
<name>A0A8K0US43_9AGAR</name>
<proteinExistence type="inferred from homology"/>
<evidence type="ECO:0000313" key="7">
    <source>
        <dbReference type="Proteomes" id="UP000813824"/>
    </source>
</evidence>
<dbReference type="Pfam" id="PF01975">
    <property type="entry name" value="SurE"/>
    <property type="match status" value="1"/>
</dbReference>
<keyword evidence="7" id="KW-1185">Reference proteome</keyword>
<dbReference type="AlphaFoldDB" id="A0A8K0US43"/>
<evidence type="ECO:0000256" key="4">
    <source>
        <dbReference type="SAM" id="SignalP"/>
    </source>
</evidence>
<feature type="signal peptide" evidence="4">
    <location>
        <begin position="1"/>
        <end position="19"/>
    </location>
</feature>
<dbReference type="GO" id="GO:0046872">
    <property type="term" value="F:metal ion binding"/>
    <property type="evidence" value="ECO:0007669"/>
    <property type="project" value="UniProtKB-KW"/>
</dbReference>
<dbReference type="EMBL" id="JAEVFJ010000008">
    <property type="protein sequence ID" value="KAH8102868.1"/>
    <property type="molecule type" value="Genomic_DNA"/>
</dbReference>
<dbReference type="InterPro" id="IPR030048">
    <property type="entry name" value="SurE"/>
</dbReference>